<reference evidence="1" key="1">
    <citation type="submission" date="2023-03" db="EMBL/GenBank/DDBJ databases">
        <title>Massive genome expansion in bonnet fungi (Mycena s.s.) driven by repeated elements and novel gene families across ecological guilds.</title>
        <authorList>
            <consortium name="Lawrence Berkeley National Laboratory"/>
            <person name="Harder C.B."/>
            <person name="Miyauchi S."/>
            <person name="Viragh M."/>
            <person name="Kuo A."/>
            <person name="Thoen E."/>
            <person name="Andreopoulos B."/>
            <person name="Lu D."/>
            <person name="Skrede I."/>
            <person name="Drula E."/>
            <person name="Henrissat B."/>
            <person name="Morin E."/>
            <person name="Kohler A."/>
            <person name="Barry K."/>
            <person name="LaButti K."/>
            <person name="Morin E."/>
            <person name="Salamov A."/>
            <person name="Lipzen A."/>
            <person name="Mereny Z."/>
            <person name="Hegedus B."/>
            <person name="Baldrian P."/>
            <person name="Stursova M."/>
            <person name="Weitz H."/>
            <person name="Taylor A."/>
            <person name="Grigoriev I.V."/>
            <person name="Nagy L.G."/>
            <person name="Martin F."/>
            <person name="Kauserud H."/>
        </authorList>
    </citation>
    <scope>NUCLEOTIDE SEQUENCE</scope>
    <source>
        <strain evidence="1">CBHHK200</strain>
    </source>
</reference>
<dbReference type="Proteomes" id="UP001218188">
    <property type="component" value="Unassembled WGS sequence"/>
</dbReference>
<dbReference type="EMBL" id="JARJCM010000347">
    <property type="protein sequence ID" value="KAJ7018255.1"/>
    <property type="molecule type" value="Genomic_DNA"/>
</dbReference>
<comment type="caution">
    <text evidence="1">The sequence shown here is derived from an EMBL/GenBank/DDBJ whole genome shotgun (WGS) entry which is preliminary data.</text>
</comment>
<evidence type="ECO:0000313" key="1">
    <source>
        <dbReference type="EMBL" id="KAJ7018255.1"/>
    </source>
</evidence>
<sequence length="123" mass="13636">MGLAHRTASGYVVSTGSSCWAVFRKLTKKAGSFEISFQHVGASLTGITIHLAPTLWVLRNQKGHLTSVRLEYGTLADSARWETRGAHASKPHARVIGTVGEIEARRWQYSLEEESDDTRERTP</sequence>
<proteinExistence type="predicted"/>
<keyword evidence="2" id="KW-1185">Reference proteome</keyword>
<dbReference type="PROSITE" id="PS51257">
    <property type="entry name" value="PROKAR_LIPOPROTEIN"/>
    <property type="match status" value="1"/>
</dbReference>
<evidence type="ECO:0000313" key="2">
    <source>
        <dbReference type="Proteomes" id="UP001218188"/>
    </source>
</evidence>
<name>A0AAD6RZM3_9AGAR</name>
<organism evidence="1 2">
    <name type="scientific">Mycena alexandri</name>
    <dbReference type="NCBI Taxonomy" id="1745969"/>
    <lineage>
        <taxon>Eukaryota</taxon>
        <taxon>Fungi</taxon>
        <taxon>Dikarya</taxon>
        <taxon>Basidiomycota</taxon>
        <taxon>Agaricomycotina</taxon>
        <taxon>Agaricomycetes</taxon>
        <taxon>Agaricomycetidae</taxon>
        <taxon>Agaricales</taxon>
        <taxon>Marasmiineae</taxon>
        <taxon>Mycenaceae</taxon>
        <taxon>Mycena</taxon>
    </lineage>
</organism>
<dbReference type="AlphaFoldDB" id="A0AAD6RZM3"/>
<gene>
    <name evidence="1" type="ORF">C8F04DRAFT_1243325</name>
</gene>
<protein>
    <submittedName>
        <fullName evidence="1">Uncharacterized protein</fullName>
    </submittedName>
</protein>
<accession>A0AAD6RZM3</accession>